<accession>A0A2T1NFW8</accession>
<sequence>MTEFQERRLRIIETQIQSHHYTKNYFKRNWLYILILGLVISFFVFFMTNLSEIEKAHKMERAVNEFYAYNFGIGTFCFIIGAAVLGHILFNLQLNFLIQRLKKDKETMLKIINKEKLEFTRFEHFDEIGEED</sequence>
<protein>
    <submittedName>
        <fullName evidence="2">Uncharacterized protein</fullName>
    </submittedName>
</protein>
<evidence type="ECO:0000313" key="2">
    <source>
        <dbReference type="EMBL" id="PSG91687.1"/>
    </source>
</evidence>
<dbReference type="AlphaFoldDB" id="A0A2T1NFW8"/>
<gene>
    <name evidence="2" type="ORF">C7H52_00820</name>
</gene>
<keyword evidence="1" id="KW-0472">Membrane</keyword>
<dbReference type="EMBL" id="PXOQ01000006">
    <property type="protein sequence ID" value="PSG91687.1"/>
    <property type="molecule type" value="Genomic_DNA"/>
</dbReference>
<keyword evidence="3" id="KW-1185">Reference proteome</keyword>
<evidence type="ECO:0000313" key="3">
    <source>
        <dbReference type="Proteomes" id="UP000238426"/>
    </source>
</evidence>
<proteinExistence type="predicted"/>
<dbReference type="RefSeq" id="WP_106461980.1">
    <property type="nucleotide sequence ID" value="NZ_PXOQ01000006.1"/>
</dbReference>
<dbReference type="Proteomes" id="UP000238426">
    <property type="component" value="Unassembled WGS sequence"/>
</dbReference>
<comment type="caution">
    <text evidence="2">The sequence shown here is derived from an EMBL/GenBank/DDBJ whole genome shotgun (WGS) entry which is preliminary data.</text>
</comment>
<organism evidence="2 3">
    <name type="scientific">Aurantibacter aestuarii</name>
    <dbReference type="NCBI Taxonomy" id="1266046"/>
    <lineage>
        <taxon>Bacteria</taxon>
        <taxon>Pseudomonadati</taxon>
        <taxon>Bacteroidota</taxon>
        <taxon>Flavobacteriia</taxon>
        <taxon>Flavobacteriales</taxon>
        <taxon>Flavobacteriaceae</taxon>
        <taxon>Aurantibacter</taxon>
    </lineage>
</organism>
<keyword evidence="1" id="KW-1133">Transmembrane helix</keyword>
<keyword evidence="1" id="KW-0812">Transmembrane</keyword>
<reference evidence="2 3" key="1">
    <citation type="submission" date="2018-03" db="EMBL/GenBank/DDBJ databases">
        <title>Mesoflavibacter sp. HG37 and Mesoflavibacter sp. HG96 sp.nov., two marine bacteria isolated from seawater of Western Pacific Ocean.</title>
        <authorList>
            <person name="Cheng H."/>
            <person name="Wu Y.-H."/>
            <person name="Guo L.-L."/>
            <person name="Xu X.-W."/>
        </authorList>
    </citation>
    <scope>NUCLEOTIDE SEQUENCE [LARGE SCALE GENOMIC DNA]</scope>
    <source>
        <strain evidence="2 3">KCTC 32269</strain>
    </source>
</reference>
<feature type="transmembrane region" description="Helical" evidence="1">
    <location>
        <begin position="30"/>
        <end position="47"/>
    </location>
</feature>
<evidence type="ECO:0000256" key="1">
    <source>
        <dbReference type="SAM" id="Phobius"/>
    </source>
</evidence>
<feature type="transmembrane region" description="Helical" evidence="1">
    <location>
        <begin position="67"/>
        <end position="92"/>
    </location>
</feature>
<name>A0A2T1NFW8_9FLAO</name>